<reference evidence="4" key="1">
    <citation type="submission" date="2021-10" db="EMBL/GenBank/DDBJ databases">
        <title>Melipona bicolor Genome sequencing and assembly.</title>
        <authorList>
            <person name="Araujo N.S."/>
            <person name="Arias M.C."/>
        </authorList>
    </citation>
    <scope>NUCLEOTIDE SEQUENCE</scope>
    <source>
        <strain evidence="4">USP_2M_L1-L4_2017</strain>
        <tissue evidence="4">Whole body</tissue>
    </source>
</reference>
<name>A0AA40FSZ8_9HYME</name>
<evidence type="ECO:0000256" key="2">
    <source>
        <dbReference type="ARBA" id="ARBA00023125"/>
    </source>
</evidence>
<organism evidence="4 5">
    <name type="scientific">Melipona bicolor</name>
    <dbReference type="NCBI Taxonomy" id="60889"/>
    <lineage>
        <taxon>Eukaryota</taxon>
        <taxon>Metazoa</taxon>
        <taxon>Ecdysozoa</taxon>
        <taxon>Arthropoda</taxon>
        <taxon>Hexapoda</taxon>
        <taxon>Insecta</taxon>
        <taxon>Pterygota</taxon>
        <taxon>Neoptera</taxon>
        <taxon>Endopterygota</taxon>
        <taxon>Hymenoptera</taxon>
        <taxon>Apocrita</taxon>
        <taxon>Aculeata</taxon>
        <taxon>Apoidea</taxon>
        <taxon>Anthophila</taxon>
        <taxon>Apidae</taxon>
        <taxon>Melipona</taxon>
    </lineage>
</organism>
<dbReference type="SMART" id="SM00674">
    <property type="entry name" value="CENPB"/>
    <property type="match status" value="1"/>
</dbReference>
<proteinExistence type="predicted"/>
<gene>
    <name evidence="4" type="ORF">K0M31_006776</name>
</gene>
<dbReference type="InterPro" id="IPR009057">
    <property type="entry name" value="Homeodomain-like_sf"/>
</dbReference>
<protein>
    <recommendedName>
        <fullName evidence="3">HTH CENPB-type domain-containing protein</fullName>
    </recommendedName>
</protein>
<evidence type="ECO:0000259" key="3">
    <source>
        <dbReference type="PROSITE" id="PS51253"/>
    </source>
</evidence>
<dbReference type="PROSITE" id="PS51253">
    <property type="entry name" value="HTH_CENPB"/>
    <property type="match status" value="1"/>
</dbReference>
<dbReference type="GO" id="GO:0003677">
    <property type="term" value="F:DNA binding"/>
    <property type="evidence" value="ECO:0007669"/>
    <property type="project" value="UniProtKB-KW"/>
</dbReference>
<dbReference type="SUPFAM" id="SSF46689">
    <property type="entry name" value="Homeodomain-like"/>
    <property type="match status" value="1"/>
</dbReference>
<evidence type="ECO:0000256" key="1">
    <source>
        <dbReference type="ARBA" id="ARBA00004123"/>
    </source>
</evidence>
<accession>A0AA40FSZ8</accession>
<keyword evidence="5" id="KW-1185">Reference proteome</keyword>
<dbReference type="InterPro" id="IPR006600">
    <property type="entry name" value="HTH_CenpB_DNA-bd_dom"/>
</dbReference>
<comment type="subcellular location">
    <subcellularLocation>
        <location evidence="1">Nucleus</location>
    </subcellularLocation>
</comment>
<comment type="caution">
    <text evidence="4">The sequence shown here is derived from an EMBL/GenBank/DDBJ whole genome shotgun (WGS) entry which is preliminary data.</text>
</comment>
<keyword evidence="2" id="KW-0238">DNA-binding</keyword>
<feature type="domain" description="HTH CENPB-type" evidence="3">
    <location>
        <begin position="1"/>
        <end position="69"/>
    </location>
</feature>
<evidence type="ECO:0000313" key="4">
    <source>
        <dbReference type="EMBL" id="KAK1124416.1"/>
    </source>
</evidence>
<dbReference type="Proteomes" id="UP001177670">
    <property type="component" value="Unassembled WGS sequence"/>
</dbReference>
<sequence>MRASTFTDLDKELYLWFLSRYLVKDRITDNILLEKAIALQEKRGDLFNFTLSKGWLWRFKKNYNLRFANIYDESDDADKSTAKEFVQLSKMLEDNEIKTAPYNATCETIFDEEVTEWINECGETERIREDATEETDAIEDLLTRSFLRLE</sequence>
<dbReference type="AlphaFoldDB" id="A0AA40FSZ8"/>
<dbReference type="Pfam" id="PF03221">
    <property type="entry name" value="HTH_Tnp_Tc5"/>
    <property type="match status" value="1"/>
</dbReference>
<dbReference type="Gene3D" id="1.10.10.60">
    <property type="entry name" value="Homeodomain-like"/>
    <property type="match status" value="1"/>
</dbReference>
<dbReference type="EMBL" id="JAHYIQ010000018">
    <property type="protein sequence ID" value="KAK1124416.1"/>
    <property type="molecule type" value="Genomic_DNA"/>
</dbReference>
<dbReference type="GO" id="GO:0005634">
    <property type="term" value="C:nucleus"/>
    <property type="evidence" value="ECO:0007669"/>
    <property type="project" value="UniProtKB-SubCell"/>
</dbReference>
<evidence type="ECO:0000313" key="5">
    <source>
        <dbReference type="Proteomes" id="UP001177670"/>
    </source>
</evidence>